<reference evidence="2" key="2">
    <citation type="submission" date="2022-01" db="EMBL/GenBank/DDBJ databases">
        <authorList>
            <person name="King R."/>
        </authorList>
    </citation>
    <scope>NUCLEOTIDE SEQUENCE</scope>
</reference>
<dbReference type="AlphaFoldDB" id="A0A4Y5RDL5"/>
<name>A0A4Y5RDL5_NEZVI</name>
<evidence type="ECO:0000256" key="1">
    <source>
        <dbReference type="SAM" id="SignalP"/>
    </source>
</evidence>
<dbReference type="SMART" id="SM00708">
    <property type="entry name" value="PhBP"/>
    <property type="match status" value="1"/>
</dbReference>
<proteinExistence type="evidence at transcript level"/>
<organism evidence="3">
    <name type="scientific">Nezara viridula</name>
    <name type="common">Southern green stink bug</name>
    <name type="synonym">Cimex viridulus</name>
    <dbReference type="NCBI Taxonomy" id="85310"/>
    <lineage>
        <taxon>Eukaryota</taxon>
        <taxon>Metazoa</taxon>
        <taxon>Ecdysozoa</taxon>
        <taxon>Arthropoda</taxon>
        <taxon>Hexapoda</taxon>
        <taxon>Insecta</taxon>
        <taxon>Pterygota</taxon>
        <taxon>Neoptera</taxon>
        <taxon>Paraneoptera</taxon>
        <taxon>Hemiptera</taxon>
        <taxon>Heteroptera</taxon>
        <taxon>Panheteroptera</taxon>
        <taxon>Pentatomomorpha</taxon>
        <taxon>Pentatomoidea</taxon>
        <taxon>Pentatomidae</taxon>
        <taxon>Pentatominae</taxon>
        <taxon>Nezara</taxon>
    </lineage>
</organism>
<dbReference type="Gene3D" id="1.10.238.20">
    <property type="entry name" value="Pheromone/general odorant binding protein domain"/>
    <property type="match status" value="1"/>
</dbReference>
<dbReference type="GO" id="GO:0005549">
    <property type="term" value="F:odorant binding"/>
    <property type="evidence" value="ECO:0007669"/>
    <property type="project" value="InterPro"/>
</dbReference>
<keyword evidence="1" id="KW-0732">Signal</keyword>
<feature type="chain" id="PRO_5040601667" evidence="1">
    <location>
        <begin position="21"/>
        <end position="128"/>
    </location>
</feature>
<accession>A0A4Y5RDL5</accession>
<evidence type="ECO:0000313" key="3">
    <source>
        <dbReference type="EMBL" id="QCZ25092.1"/>
    </source>
</evidence>
<dbReference type="CDD" id="cd23992">
    <property type="entry name" value="PBP_GOBP"/>
    <property type="match status" value="1"/>
</dbReference>
<dbReference type="InterPro" id="IPR036728">
    <property type="entry name" value="PBP_GOBP_sf"/>
</dbReference>
<protein>
    <submittedName>
        <fullName evidence="3">Odorant binding protein 35</fullName>
    </submittedName>
</protein>
<gene>
    <name evidence="3" type="primary">OBP35</name>
    <name evidence="2" type="ORF">NEZAVI_LOCUS2961</name>
</gene>
<keyword evidence="4" id="KW-1185">Reference proteome</keyword>
<dbReference type="Proteomes" id="UP001152798">
    <property type="component" value="Chromosome 1"/>
</dbReference>
<dbReference type="EMBL" id="OV725077">
    <property type="protein sequence ID" value="CAH1392071.1"/>
    <property type="molecule type" value="Genomic_DNA"/>
</dbReference>
<evidence type="ECO:0000313" key="4">
    <source>
        <dbReference type="Proteomes" id="UP001152798"/>
    </source>
</evidence>
<reference evidence="3" key="1">
    <citation type="submission" date="2019-04" db="EMBL/GenBank/DDBJ databases">
        <title>Candidate genes coding for odorant binding proteins and chemosensory proteins identified from dissected antennae and mouthparts of the southern green stink bug Nezara viridula.</title>
        <authorList>
            <person name="Wu Z."/>
            <person name="Cui Y."/>
            <person name="Qu M."/>
            <person name="Lin J.-H."/>
        </authorList>
    </citation>
    <scope>NUCLEOTIDE SEQUENCE</scope>
</reference>
<feature type="signal peptide" evidence="1">
    <location>
        <begin position="1"/>
        <end position="20"/>
    </location>
</feature>
<dbReference type="SUPFAM" id="SSF47565">
    <property type="entry name" value="Insect pheromone/odorant-binding proteins"/>
    <property type="match status" value="1"/>
</dbReference>
<dbReference type="Pfam" id="PF01395">
    <property type="entry name" value="PBP_GOBP"/>
    <property type="match status" value="1"/>
</dbReference>
<dbReference type="InterPro" id="IPR006170">
    <property type="entry name" value="PBP/GOBP"/>
</dbReference>
<sequence>MFYPQLVIAIVLLTTHSALSESYREIVAACYKEAGLTGDPDTLNFNDPDFSKETKCAVACTLEKQGVLKPDGSIDRKMEKEIPEEVVKDEKLKNKYLQAIEECHNVSAKEDRCEIAFLYMKCLYNSLL</sequence>
<evidence type="ECO:0000313" key="2">
    <source>
        <dbReference type="EMBL" id="CAH1392071.1"/>
    </source>
</evidence>
<dbReference type="EMBL" id="MK753180">
    <property type="protein sequence ID" value="QCZ25092.1"/>
    <property type="molecule type" value="mRNA"/>
</dbReference>